<feature type="compositionally biased region" description="Polar residues" evidence="1">
    <location>
        <begin position="25"/>
        <end position="38"/>
    </location>
</feature>
<reference evidence="2 3" key="1">
    <citation type="submission" date="2016-10" db="EMBL/GenBank/DDBJ databases">
        <title>Genome sequence of the basidiomycete white-rot fungus Trametes pubescens.</title>
        <authorList>
            <person name="Makela M.R."/>
            <person name="Granchi Z."/>
            <person name="Peng M."/>
            <person name="De Vries R.P."/>
            <person name="Grigoriev I."/>
            <person name="Riley R."/>
            <person name="Hilden K."/>
        </authorList>
    </citation>
    <scope>NUCLEOTIDE SEQUENCE [LARGE SCALE GENOMIC DNA]</scope>
    <source>
        <strain evidence="2 3">FBCC735</strain>
    </source>
</reference>
<evidence type="ECO:0000256" key="1">
    <source>
        <dbReference type="SAM" id="MobiDB-lite"/>
    </source>
</evidence>
<evidence type="ECO:0000313" key="2">
    <source>
        <dbReference type="EMBL" id="OJT14642.1"/>
    </source>
</evidence>
<sequence length="76" mass="7808">MTQLIFASLYGTSGASLAVTHPSAPRSSSQQAISSTLKGRNVAEMREDNLLDLSSGSMGRRADAPAQGACVARVGV</sequence>
<organism evidence="2 3">
    <name type="scientific">Trametes pubescens</name>
    <name type="common">White-rot fungus</name>
    <dbReference type="NCBI Taxonomy" id="154538"/>
    <lineage>
        <taxon>Eukaryota</taxon>
        <taxon>Fungi</taxon>
        <taxon>Dikarya</taxon>
        <taxon>Basidiomycota</taxon>
        <taxon>Agaricomycotina</taxon>
        <taxon>Agaricomycetes</taxon>
        <taxon>Polyporales</taxon>
        <taxon>Polyporaceae</taxon>
        <taxon>Trametes</taxon>
    </lineage>
</organism>
<name>A0A1M2W4F0_TRAPU</name>
<dbReference type="Proteomes" id="UP000184267">
    <property type="component" value="Unassembled WGS sequence"/>
</dbReference>
<proteinExistence type="predicted"/>
<protein>
    <submittedName>
        <fullName evidence="2">Uncharacterized protein</fullName>
    </submittedName>
</protein>
<comment type="caution">
    <text evidence="2">The sequence shown here is derived from an EMBL/GenBank/DDBJ whole genome shotgun (WGS) entry which is preliminary data.</text>
</comment>
<gene>
    <name evidence="2" type="ORF">TRAPUB_8800</name>
</gene>
<feature type="region of interest" description="Disordered" evidence="1">
    <location>
        <begin position="20"/>
        <end position="39"/>
    </location>
</feature>
<accession>A0A1M2W4F0</accession>
<keyword evidence="3" id="KW-1185">Reference proteome</keyword>
<dbReference type="EMBL" id="MNAD01000268">
    <property type="protein sequence ID" value="OJT14642.1"/>
    <property type="molecule type" value="Genomic_DNA"/>
</dbReference>
<evidence type="ECO:0000313" key="3">
    <source>
        <dbReference type="Proteomes" id="UP000184267"/>
    </source>
</evidence>
<dbReference type="AlphaFoldDB" id="A0A1M2W4F0"/>